<reference evidence="10" key="1">
    <citation type="submission" date="2021-05" db="EMBL/GenBank/DDBJ databases">
        <title>A free-living protist that lacks canonical eukaryotic 1 DNA replication and segregation systems.</title>
        <authorList>
            <person name="Salas-Leiva D.E."/>
            <person name="Tromer E.C."/>
            <person name="Curtis B.A."/>
            <person name="Jerlstrom-Hultqvist J."/>
            <person name="Kolisko M."/>
            <person name="Yi Z."/>
            <person name="Salas-Leiva J.S."/>
            <person name="Gallot-Lavallee L."/>
            <person name="Kops G.J.P.L."/>
            <person name="Archibald J.M."/>
            <person name="Simpson A.G.B."/>
            <person name="Roger A.J."/>
        </authorList>
    </citation>
    <scope>NUCLEOTIDE SEQUENCE</scope>
    <source>
        <strain evidence="10">BICM</strain>
    </source>
</reference>
<evidence type="ECO:0000313" key="11">
    <source>
        <dbReference type="Proteomes" id="UP000717585"/>
    </source>
</evidence>
<dbReference type="PROSITE" id="PS50059">
    <property type="entry name" value="FKBP_PPIASE"/>
    <property type="match status" value="1"/>
</dbReference>
<comment type="catalytic activity">
    <reaction evidence="1 7">
        <text>[protein]-peptidylproline (omega=180) = [protein]-peptidylproline (omega=0)</text>
        <dbReference type="Rhea" id="RHEA:16237"/>
        <dbReference type="Rhea" id="RHEA-COMP:10747"/>
        <dbReference type="Rhea" id="RHEA-COMP:10748"/>
        <dbReference type="ChEBI" id="CHEBI:83833"/>
        <dbReference type="ChEBI" id="CHEBI:83834"/>
        <dbReference type="EC" id="5.2.1.8"/>
    </reaction>
</comment>
<name>A0A8J6AWP0_9EUKA</name>
<dbReference type="Pfam" id="PF14559">
    <property type="entry name" value="TPR_19"/>
    <property type="match status" value="1"/>
</dbReference>
<sequence>MSILDKLSDLDKEQFQKYQEDPLYVQVDEEGLILKRTLSAGTQEHPVDGCKVECHYTGWTLDGKKFDSSKDRGQPFEFDLGRHSVIAAWDKGVASMCVGESVELICHPDVAYGANGSPPAIPPNAVLRFEIDLLGFNWDCDDKPGDDKWAFVDEMKNEGNVAFKAGKTYTAIGRWNRANEVLYDVMEEEGADIDRANSMSATVMNNIAAAYVRVQKWPLVISTCDKVIAIDGQNVKALRRMSTAYIKTKRLEDAKKILEKVLEVDPENALSKKDLAMVDGQIAAAEAKKRVMYSRMFSGVSGFADAQK</sequence>
<dbReference type="InterPro" id="IPR046357">
    <property type="entry name" value="PPIase_dom_sf"/>
</dbReference>
<dbReference type="FunFam" id="3.10.50.40:FF:000006">
    <property type="entry name" value="Peptidyl-prolyl cis-trans isomerase"/>
    <property type="match status" value="1"/>
</dbReference>
<protein>
    <recommendedName>
        <fullName evidence="2 7">peptidylprolyl isomerase</fullName>
        <ecNumber evidence="2 7">5.2.1.8</ecNumber>
    </recommendedName>
</protein>
<evidence type="ECO:0000256" key="7">
    <source>
        <dbReference type="PROSITE-ProRule" id="PRU00277"/>
    </source>
</evidence>
<evidence type="ECO:0000256" key="3">
    <source>
        <dbReference type="ARBA" id="ARBA00022737"/>
    </source>
</evidence>
<dbReference type="InterPro" id="IPR001179">
    <property type="entry name" value="PPIase_FKBP_dom"/>
</dbReference>
<evidence type="ECO:0000256" key="5">
    <source>
        <dbReference type="ARBA" id="ARBA00023110"/>
    </source>
</evidence>
<dbReference type="SUPFAM" id="SSF54534">
    <property type="entry name" value="FKBP-like"/>
    <property type="match status" value="1"/>
</dbReference>
<dbReference type="GO" id="GO:0003755">
    <property type="term" value="F:peptidyl-prolyl cis-trans isomerase activity"/>
    <property type="evidence" value="ECO:0007669"/>
    <property type="project" value="UniProtKB-KW"/>
</dbReference>
<keyword evidence="5 7" id="KW-0697">Rotamase</keyword>
<comment type="caution">
    <text evidence="10">The sequence shown here is derived from an EMBL/GenBank/DDBJ whole genome shotgun (WGS) entry which is preliminary data.</text>
</comment>
<proteinExistence type="predicted"/>
<dbReference type="Gene3D" id="1.25.40.10">
    <property type="entry name" value="Tetratricopeptide repeat domain"/>
    <property type="match status" value="1"/>
</dbReference>
<dbReference type="OrthoDB" id="1902587at2759"/>
<evidence type="ECO:0000256" key="1">
    <source>
        <dbReference type="ARBA" id="ARBA00000971"/>
    </source>
</evidence>
<dbReference type="PANTHER" id="PTHR46512:SF9">
    <property type="entry name" value="PEPTIDYLPROLYL ISOMERASE"/>
    <property type="match status" value="1"/>
</dbReference>
<evidence type="ECO:0000313" key="10">
    <source>
        <dbReference type="EMBL" id="KAG9396043.1"/>
    </source>
</evidence>
<keyword evidence="11" id="KW-1185">Reference proteome</keyword>
<dbReference type="PANTHER" id="PTHR46512">
    <property type="entry name" value="PEPTIDYLPROLYL ISOMERASE"/>
    <property type="match status" value="1"/>
</dbReference>
<dbReference type="Gene3D" id="3.10.50.40">
    <property type="match status" value="1"/>
</dbReference>
<evidence type="ECO:0000256" key="6">
    <source>
        <dbReference type="ARBA" id="ARBA00023235"/>
    </source>
</evidence>
<dbReference type="InterPro" id="IPR050754">
    <property type="entry name" value="FKBP4/5/8-like"/>
</dbReference>
<dbReference type="Proteomes" id="UP000717585">
    <property type="component" value="Unassembled WGS sequence"/>
</dbReference>
<dbReference type="InterPro" id="IPR019734">
    <property type="entry name" value="TPR_rpt"/>
</dbReference>
<gene>
    <name evidence="10" type="ORF">J8273_2395</name>
</gene>
<dbReference type="InterPro" id="IPR011990">
    <property type="entry name" value="TPR-like_helical_dom_sf"/>
</dbReference>
<evidence type="ECO:0000259" key="9">
    <source>
        <dbReference type="PROSITE" id="PS50059"/>
    </source>
</evidence>
<dbReference type="PROSITE" id="PS50005">
    <property type="entry name" value="TPR"/>
    <property type="match status" value="1"/>
</dbReference>
<accession>A0A8J6AWP0</accession>
<dbReference type="AlphaFoldDB" id="A0A8J6AWP0"/>
<dbReference type="SUPFAM" id="SSF48452">
    <property type="entry name" value="TPR-like"/>
    <property type="match status" value="1"/>
</dbReference>
<dbReference type="EMBL" id="JAHDYR010000007">
    <property type="protein sequence ID" value="KAG9396043.1"/>
    <property type="molecule type" value="Genomic_DNA"/>
</dbReference>
<keyword evidence="3" id="KW-0677">Repeat</keyword>
<keyword evidence="6 7" id="KW-0413">Isomerase</keyword>
<evidence type="ECO:0000256" key="4">
    <source>
        <dbReference type="ARBA" id="ARBA00022803"/>
    </source>
</evidence>
<evidence type="ECO:0000256" key="2">
    <source>
        <dbReference type="ARBA" id="ARBA00013194"/>
    </source>
</evidence>
<evidence type="ECO:0000256" key="8">
    <source>
        <dbReference type="PROSITE-ProRule" id="PRU00339"/>
    </source>
</evidence>
<dbReference type="Pfam" id="PF00254">
    <property type="entry name" value="FKBP_C"/>
    <property type="match status" value="1"/>
</dbReference>
<dbReference type="SMART" id="SM00028">
    <property type="entry name" value="TPR"/>
    <property type="match status" value="2"/>
</dbReference>
<keyword evidence="4 8" id="KW-0802">TPR repeat</keyword>
<feature type="domain" description="PPIase FKBP-type" evidence="9">
    <location>
        <begin position="49"/>
        <end position="137"/>
    </location>
</feature>
<dbReference type="EC" id="5.2.1.8" evidence="2 7"/>
<feature type="repeat" description="TPR" evidence="8">
    <location>
        <begin position="235"/>
        <end position="268"/>
    </location>
</feature>
<organism evidence="10 11">
    <name type="scientific">Carpediemonas membranifera</name>
    <dbReference type="NCBI Taxonomy" id="201153"/>
    <lineage>
        <taxon>Eukaryota</taxon>
        <taxon>Metamonada</taxon>
        <taxon>Carpediemonas-like organisms</taxon>
        <taxon>Carpediemonas</taxon>
    </lineage>
</organism>